<dbReference type="Pfam" id="PF14137">
    <property type="entry name" value="DUF4304"/>
    <property type="match status" value="1"/>
</dbReference>
<name>A0AAE3NH95_RALSL</name>
<comment type="caution">
    <text evidence="1">The sequence shown here is derived from an EMBL/GenBank/DDBJ whole genome shotgun (WGS) entry which is preliminary data.</text>
</comment>
<organism evidence="1 2">
    <name type="scientific">Ralstonia solanacearum</name>
    <name type="common">Pseudomonas solanacearum</name>
    <dbReference type="NCBI Taxonomy" id="305"/>
    <lineage>
        <taxon>Bacteria</taxon>
        <taxon>Pseudomonadati</taxon>
        <taxon>Pseudomonadota</taxon>
        <taxon>Betaproteobacteria</taxon>
        <taxon>Burkholderiales</taxon>
        <taxon>Burkholderiaceae</taxon>
        <taxon>Ralstonia</taxon>
        <taxon>Ralstonia solanacearum species complex</taxon>
    </lineage>
</organism>
<dbReference type="EMBL" id="JAIVEX010000002">
    <property type="protein sequence ID" value="MDB0520969.1"/>
    <property type="molecule type" value="Genomic_DNA"/>
</dbReference>
<sequence>MIDYKIIKMALGAPLIEAGFKKRSDSWYLGNDEVVLLVNIQKSKYGDQYYVNCGISVRSLGGVEFPKEQNCHIRFRLTAILPEEKRKEFEALFDLEGEFFSDHRRSEEISRLGKNIVLPILQRCSYREGIVEAVRSGALANAMVYKEIKEWVD</sequence>
<evidence type="ECO:0000313" key="2">
    <source>
        <dbReference type="Proteomes" id="UP001143674"/>
    </source>
</evidence>
<dbReference type="Proteomes" id="UP001143674">
    <property type="component" value="Unassembled WGS sequence"/>
</dbReference>
<dbReference type="RefSeq" id="WP_247589191.1">
    <property type="nucleotide sequence ID" value="NZ_JAIVEX010000002.1"/>
</dbReference>
<gene>
    <name evidence="1" type="ORF">LBW55_05020</name>
</gene>
<dbReference type="InterPro" id="IPR025412">
    <property type="entry name" value="DUF4304"/>
</dbReference>
<reference evidence="1" key="1">
    <citation type="submission" date="2021-09" db="EMBL/GenBank/DDBJ databases">
        <title>Genomic analysis of Ralstonia spp.</title>
        <authorList>
            <person name="Aburjaile F."/>
            <person name="Ariute J.C."/>
            <person name="Pais A.K.L."/>
            <person name="Albuquerque G.M.R."/>
            <person name="Silva A.M.F."/>
            <person name="Brenig B."/>
            <person name="Azevedo V."/>
            <person name="Matiuzzi M."/>
            <person name="Ramos R."/>
            <person name="Goes-Neto A."/>
            <person name="Soares S."/>
            <person name="Iseppon A.M.B."/>
            <person name="Souza E."/>
            <person name="Gama M."/>
        </authorList>
    </citation>
    <scope>NUCLEOTIDE SEQUENCE</scope>
    <source>
        <strain evidence="1">B4</strain>
    </source>
</reference>
<accession>A0AAE3NH95</accession>
<dbReference type="AlphaFoldDB" id="A0AAE3NH95"/>
<evidence type="ECO:0000313" key="1">
    <source>
        <dbReference type="EMBL" id="MDB0520969.1"/>
    </source>
</evidence>
<proteinExistence type="predicted"/>
<protein>
    <submittedName>
        <fullName evidence="1">DUF4304 domain-containing protein</fullName>
    </submittedName>
</protein>